<keyword evidence="7" id="KW-1185">Reference proteome</keyword>
<dbReference type="GO" id="GO:0046306">
    <property type="term" value="P:alkanesulfonate catabolic process"/>
    <property type="evidence" value="ECO:0007669"/>
    <property type="project" value="TreeGrafter"/>
</dbReference>
<sequence>MRDFRFGFNFRDIPSRAALVDRCRLAEHFGYDVALVPDHLGGPAPFTMMVAAAEATERMRVGTLVLNVPFWNPHLLAREVSTADVLTDGRVELGLGAGHMKWEFDAAGIEWRPFGPRAQMLEETIQELGRLFAGPEYPERTAIRAAGGLTELKPVQRRGFDGSGPPLVVGGTGDRVLRVAARYADTVAYGGVYQIKGEPPGTFRLGNADEAEERVRFVGGLMGERADEVESSVLIQLVAVTGDRRAEAARLAAGPLAFLTAEEILETPFVLLGTHAQIAEQLVERRERFGYSYITVHGVSMEALGPVIELLR</sequence>
<dbReference type="PANTHER" id="PTHR42847:SF4">
    <property type="entry name" value="ALKANESULFONATE MONOOXYGENASE-RELATED"/>
    <property type="match status" value="1"/>
</dbReference>
<evidence type="ECO:0000256" key="4">
    <source>
        <dbReference type="ARBA" id="ARBA00023033"/>
    </source>
</evidence>
<comment type="caution">
    <text evidence="6">The sequence shown here is derived from an EMBL/GenBank/DDBJ whole genome shotgun (WGS) entry which is preliminary data.</text>
</comment>
<proteinExistence type="predicted"/>
<keyword evidence="2" id="KW-0288">FMN</keyword>
<dbReference type="AlphaFoldDB" id="A0A3D9SY60"/>
<dbReference type="OrthoDB" id="4288123at2"/>
<protein>
    <submittedName>
        <fullName evidence="6">Putative F420-dependent oxidoreductase</fullName>
    </submittedName>
</protein>
<evidence type="ECO:0000256" key="2">
    <source>
        <dbReference type="ARBA" id="ARBA00022643"/>
    </source>
</evidence>
<dbReference type="InterPro" id="IPR050172">
    <property type="entry name" value="SsuD_RutA_monooxygenase"/>
</dbReference>
<reference evidence="6 7" key="1">
    <citation type="submission" date="2018-08" db="EMBL/GenBank/DDBJ databases">
        <title>Sequencing the genomes of 1000 actinobacteria strains.</title>
        <authorList>
            <person name="Klenk H.-P."/>
        </authorList>
    </citation>
    <scope>NUCLEOTIDE SEQUENCE [LARGE SCALE GENOMIC DNA]</scope>
    <source>
        <strain evidence="6 7">DSM 43927</strain>
    </source>
</reference>
<name>A0A3D9SY60_9ACTN</name>
<dbReference type="Pfam" id="PF00296">
    <property type="entry name" value="Bac_luciferase"/>
    <property type="match status" value="1"/>
</dbReference>
<evidence type="ECO:0000313" key="6">
    <source>
        <dbReference type="EMBL" id="REE99450.1"/>
    </source>
</evidence>
<feature type="domain" description="Luciferase-like" evidence="5">
    <location>
        <begin position="17"/>
        <end position="190"/>
    </location>
</feature>
<dbReference type="SUPFAM" id="SSF51679">
    <property type="entry name" value="Bacterial luciferase-like"/>
    <property type="match status" value="1"/>
</dbReference>
<dbReference type="InterPro" id="IPR011251">
    <property type="entry name" value="Luciferase-like_dom"/>
</dbReference>
<organism evidence="6 7">
    <name type="scientific">Thermomonospora umbrina</name>
    <dbReference type="NCBI Taxonomy" id="111806"/>
    <lineage>
        <taxon>Bacteria</taxon>
        <taxon>Bacillati</taxon>
        <taxon>Actinomycetota</taxon>
        <taxon>Actinomycetes</taxon>
        <taxon>Streptosporangiales</taxon>
        <taxon>Thermomonosporaceae</taxon>
        <taxon>Thermomonospora</taxon>
    </lineage>
</organism>
<dbReference type="InterPro" id="IPR036661">
    <property type="entry name" value="Luciferase-like_sf"/>
</dbReference>
<keyword evidence="3" id="KW-0560">Oxidoreductase</keyword>
<dbReference type="Proteomes" id="UP000256661">
    <property type="component" value="Unassembled WGS sequence"/>
</dbReference>
<dbReference type="GO" id="GO:0008726">
    <property type="term" value="F:alkanesulfonate monooxygenase activity"/>
    <property type="evidence" value="ECO:0007669"/>
    <property type="project" value="TreeGrafter"/>
</dbReference>
<evidence type="ECO:0000256" key="3">
    <source>
        <dbReference type="ARBA" id="ARBA00023002"/>
    </source>
</evidence>
<dbReference type="NCBIfam" id="TIGR03621">
    <property type="entry name" value="F420_MSMEG_2516"/>
    <property type="match status" value="1"/>
</dbReference>
<dbReference type="EMBL" id="QTTT01000001">
    <property type="protein sequence ID" value="REE99450.1"/>
    <property type="molecule type" value="Genomic_DNA"/>
</dbReference>
<gene>
    <name evidence="6" type="ORF">DFJ69_4963</name>
</gene>
<dbReference type="PANTHER" id="PTHR42847">
    <property type="entry name" value="ALKANESULFONATE MONOOXYGENASE"/>
    <property type="match status" value="1"/>
</dbReference>
<evidence type="ECO:0000313" key="7">
    <source>
        <dbReference type="Proteomes" id="UP000256661"/>
    </source>
</evidence>
<keyword evidence="1" id="KW-0285">Flavoprotein</keyword>
<dbReference type="InterPro" id="IPR019923">
    <property type="entry name" value="Lucif-like_OxRdtase_MSMEG_2516"/>
</dbReference>
<dbReference type="RefSeq" id="WP_116024755.1">
    <property type="nucleotide sequence ID" value="NZ_QTTT01000001.1"/>
</dbReference>
<evidence type="ECO:0000259" key="5">
    <source>
        <dbReference type="Pfam" id="PF00296"/>
    </source>
</evidence>
<accession>A0A3D9SY60</accession>
<evidence type="ECO:0000256" key="1">
    <source>
        <dbReference type="ARBA" id="ARBA00022630"/>
    </source>
</evidence>
<dbReference type="Gene3D" id="3.20.20.30">
    <property type="entry name" value="Luciferase-like domain"/>
    <property type="match status" value="1"/>
</dbReference>
<keyword evidence="4" id="KW-0503">Monooxygenase</keyword>